<dbReference type="Pfam" id="PF08386">
    <property type="entry name" value="Abhydrolase_4"/>
    <property type="match status" value="1"/>
</dbReference>
<organism evidence="2 3">
    <name type="scientific">Actinophytocola algeriensis</name>
    <dbReference type="NCBI Taxonomy" id="1768010"/>
    <lineage>
        <taxon>Bacteria</taxon>
        <taxon>Bacillati</taxon>
        <taxon>Actinomycetota</taxon>
        <taxon>Actinomycetes</taxon>
        <taxon>Pseudonocardiales</taxon>
        <taxon>Pseudonocardiaceae</taxon>
    </lineage>
</organism>
<name>A0A7W7VDE0_9PSEU</name>
<evidence type="ECO:0000259" key="1">
    <source>
        <dbReference type="Pfam" id="PF08386"/>
    </source>
</evidence>
<evidence type="ECO:0000313" key="2">
    <source>
        <dbReference type="EMBL" id="MBB4906072.1"/>
    </source>
</evidence>
<sequence>MPRTLTNARLLTFGGESHTAWHQSSWAQAIITRCLVDGTLPAPNTVCADEPVPEGS</sequence>
<dbReference type="RefSeq" id="WP_221463612.1">
    <property type="nucleotide sequence ID" value="NZ_JACHJQ010000002.1"/>
</dbReference>
<protein>
    <recommendedName>
        <fullName evidence="1">Peptidase S33 tripeptidyl aminopeptidase-like C-terminal domain-containing protein</fullName>
    </recommendedName>
</protein>
<dbReference type="Proteomes" id="UP000520767">
    <property type="component" value="Unassembled WGS sequence"/>
</dbReference>
<dbReference type="EMBL" id="JACHJQ010000002">
    <property type="protein sequence ID" value="MBB4906072.1"/>
    <property type="molecule type" value="Genomic_DNA"/>
</dbReference>
<proteinExistence type="predicted"/>
<accession>A0A7W7VDE0</accession>
<dbReference type="InterPro" id="IPR013595">
    <property type="entry name" value="Pept_S33_TAP-like_C"/>
</dbReference>
<comment type="caution">
    <text evidence="2">The sequence shown here is derived from an EMBL/GenBank/DDBJ whole genome shotgun (WGS) entry which is preliminary data.</text>
</comment>
<gene>
    <name evidence="2" type="ORF">FHR82_002289</name>
</gene>
<keyword evidence="3" id="KW-1185">Reference proteome</keyword>
<reference evidence="2 3" key="1">
    <citation type="submission" date="2020-08" db="EMBL/GenBank/DDBJ databases">
        <title>Genomic Encyclopedia of Type Strains, Phase III (KMG-III): the genomes of soil and plant-associated and newly described type strains.</title>
        <authorList>
            <person name="Whitman W."/>
        </authorList>
    </citation>
    <scope>NUCLEOTIDE SEQUENCE [LARGE SCALE GENOMIC DNA]</scope>
    <source>
        <strain evidence="2 3">CECT 8960</strain>
    </source>
</reference>
<feature type="domain" description="Peptidase S33 tripeptidyl aminopeptidase-like C-terminal" evidence="1">
    <location>
        <begin position="2"/>
        <end position="47"/>
    </location>
</feature>
<evidence type="ECO:0000313" key="3">
    <source>
        <dbReference type="Proteomes" id="UP000520767"/>
    </source>
</evidence>
<dbReference type="AlphaFoldDB" id="A0A7W7VDE0"/>